<reference evidence="1 2" key="1">
    <citation type="submission" date="2015-09" db="EMBL/GenBank/DDBJ databases">
        <title>Draft Genome Sequence of Bradyrhizobium manausense Strain BR 3351T, a Novel Symbiotic Nitrogen-Fixing Alphaproteobacterium Isolated from Brazilian Amazon Rain Forest.</title>
        <authorList>
            <person name="De Araujo J.L."/>
            <person name="Zilli J.E."/>
        </authorList>
    </citation>
    <scope>NUCLEOTIDE SEQUENCE [LARGE SCALE GENOMIC DNA]</scope>
    <source>
        <strain evidence="1 2">BR3351</strain>
    </source>
</reference>
<dbReference type="Proteomes" id="UP000051936">
    <property type="component" value="Unassembled WGS sequence"/>
</dbReference>
<evidence type="ECO:0000313" key="2">
    <source>
        <dbReference type="Proteomes" id="UP000051936"/>
    </source>
</evidence>
<dbReference type="OrthoDB" id="7652274at2"/>
<dbReference type="EMBL" id="LJYG01000090">
    <property type="protein sequence ID" value="KRQ09145.1"/>
    <property type="molecule type" value="Genomic_DNA"/>
</dbReference>
<proteinExistence type="predicted"/>
<sequence>MANRKPDYKVFVSRNIAKEGEEPNNFYHEVGAAWTVDKDGISISLHALPIDGRLVLFPNKD</sequence>
<comment type="caution">
    <text evidence="1">The sequence shown here is derived from an EMBL/GenBank/DDBJ whole genome shotgun (WGS) entry which is preliminary data.</text>
</comment>
<accession>A0A0R3DGY0</accession>
<dbReference type="RefSeq" id="WP_057750389.1">
    <property type="nucleotide sequence ID" value="NZ_LJYG01000090.1"/>
</dbReference>
<protein>
    <submittedName>
        <fullName evidence="1">Uncharacterized protein</fullName>
    </submittedName>
</protein>
<dbReference type="AlphaFoldDB" id="A0A0R3DGY0"/>
<evidence type="ECO:0000313" key="1">
    <source>
        <dbReference type="EMBL" id="KRQ09145.1"/>
    </source>
</evidence>
<gene>
    <name evidence="1" type="ORF">AOQ71_21175</name>
</gene>
<keyword evidence="2" id="KW-1185">Reference proteome</keyword>
<name>A0A0R3DGY0_9BRAD</name>
<organism evidence="1 2">
    <name type="scientific">Bradyrhizobium manausense</name>
    <dbReference type="NCBI Taxonomy" id="989370"/>
    <lineage>
        <taxon>Bacteria</taxon>
        <taxon>Pseudomonadati</taxon>
        <taxon>Pseudomonadota</taxon>
        <taxon>Alphaproteobacteria</taxon>
        <taxon>Hyphomicrobiales</taxon>
        <taxon>Nitrobacteraceae</taxon>
        <taxon>Bradyrhizobium</taxon>
    </lineage>
</organism>